<feature type="transmembrane region" description="Helical" evidence="6">
    <location>
        <begin position="119"/>
        <end position="138"/>
    </location>
</feature>
<keyword evidence="9" id="KW-1185">Reference proteome</keyword>
<dbReference type="PANTHER" id="PTHR23501">
    <property type="entry name" value="MAJOR FACILITATOR SUPERFAMILY"/>
    <property type="match status" value="1"/>
</dbReference>
<feature type="transmembrane region" description="Helical" evidence="6">
    <location>
        <begin position="303"/>
        <end position="323"/>
    </location>
</feature>
<dbReference type="SUPFAM" id="SSF103473">
    <property type="entry name" value="MFS general substrate transporter"/>
    <property type="match status" value="1"/>
</dbReference>
<dbReference type="PANTHER" id="PTHR23501:SF102">
    <property type="entry name" value="DRUG TRANSPORTER, PUTATIVE (AFU_ORTHOLOGUE AFUA_3G08530)-RELATED"/>
    <property type="match status" value="1"/>
</dbReference>
<feature type="transmembrane region" description="Helical" evidence="6">
    <location>
        <begin position="274"/>
        <end position="291"/>
    </location>
</feature>
<accession>A0AAV5RF61</accession>
<feature type="transmembrane region" description="Helical" evidence="6">
    <location>
        <begin position="147"/>
        <end position="166"/>
    </location>
</feature>
<dbReference type="InterPro" id="IPR005829">
    <property type="entry name" value="Sugar_transporter_CS"/>
</dbReference>
<comment type="caution">
    <text evidence="8">The sequence shown here is derived from an EMBL/GenBank/DDBJ whole genome shotgun (WGS) entry which is preliminary data.</text>
</comment>
<dbReference type="PROSITE" id="PS00216">
    <property type="entry name" value="SUGAR_TRANSPORT_1"/>
    <property type="match status" value="1"/>
</dbReference>
<keyword evidence="5 6" id="KW-0472">Membrane</keyword>
<proteinExistence type="inferred from homology"/>
<comment type="subcellular location">
    <subcellularLocation>
        <location evidence="1">Membrane</location>
        <topology evidence="1">Multi-pass membrane protein</topology>
    </subcellularLocation>
</comment>
<dbReference type="GO" id="GO:0022857">
    <property type="term" value="F:transmembrane transporter activity"/>
    <property type="evidence" value="ECO:0007669"/>
    <property type="project" value="InterPro"/>
</dbReference>
<dbReference type="InterPro" id="IPR020846">
    <property type="entry name" value="MFS_dom"/>
</dbReference>
<dbReference type="Gene3D" id="1.20.1250.20">
    <property type="entry name" value="MFS general substrate transporter like domains"/>
    <property type="match status" value="1"/>
</dbReference>
<feature type="transmembrane region" description="Helical" evidence="6">
    <location>
        <begin position="78"/>
        <end position="99"/>
    </location>
</feature>
<feature type="transmembrane region" description="Helical" evidence="6">
    <location>
        <begin position="548"/>
        <end position="567"/>
    </location>
</feature>
<dbReference type="InterPro" id="IPR011701">
    <property type="entry name" value="MFS"/>
</dbReference>
<evidence type="ECO:0000256" key="2">
    <source>
        <dbReference type="ARBA" id="ARBA00007520"/>
    </source>
</evidence>
<dbReference type="GO" id="GO:0005886">
    <property type="term" value="C:plasma membrane"/>
    <property type="evidence" value="ECO:0007669"/>
    <property type="project" value="TreeGrafter"/>
</dbReference>
<keyword evidence="3 6" id="KW-0812">Transmembrane</keyword>
<evidence type="ECO:0000313" key="8">
    <source>
        <dbReference type="EMBL" id="GMM49862.1"/>
    </source>
</evidence>
<dbReference type="AlphaFoldDB" id="A0AAV5RF61"/>
<evidence type="ECO:0000259" key="7">
    <source>
        <dbReference type="PROSITE" id="PS50850"/>
    </source>
</evidence>
<feature type="transmembrane region" description="Helical" evidence="6">
    <location>
        <begin position="473"/>
        <end position="495"/>
    </location>
</feature>
<feature type="transmembrane region" description="Helical" evidence="6">
    <location>
        <begin position="204"/>
        <end position="228"/>
    </location>
</feature>
<dbReference type="Gene3D" id="1.20.1720.10">
    <property type="entry name" value="Multidrug resistance protein D"/>
    <property type="match status" value="1"/>
</dbReference>
<feature type="transmembrane region" description="Helical" evidence="6">
    <location>
        <begin position="435"/>
        <end position="453"/>
    </location>
</feature>
<keyword evidence="4 6" id="KW-1133">Transmembrane helix</keyword>
<evidence type="ECO:0000256" key="1">
    <source>
        <dbReference type="ARBA" id="ARBA00004141"/>
    </source>
</evidence>
<feature type="transmembrane region" description="Helical" evidence="6">
    <location>
        <begin position="343"/>
        <end position="369"/>
    </location>
</feature>
<feature type="transmembrane region" description="Helical" evidence="6">
    <location>
        <begin position="235"/>
        <end position="254"/>
    </location>
</feature>
<evidence type="ECO:0000256" key="6">
    <source>
        <dbReference type="SAM" id="Phobius"/>
    </source>
</evidence>
<evidence type="ECO:0000256" key="3">
    <source>
        <dbReference type="ARBA" id="ARBA00022692"/>
    </source>
</evidence>
<dbReference type="Proteomes" id="UP001362899">
    <property type="component" value="Unassembled WGS sequence"/>
</dbReference>
<reference evidence="8 9" key="1">
    <citation type="journal article" date="2023" name="Elife">
        <title>Identification of key yeast species and microbe-microbe interactions impacting larval growth of Drosophila in the wild.</title>
        <authorList>
            <person name="Mure A."/>
            <person name="Sugiura Y."/>
            <person name="Maeda R."/>
            <person name="Honda K."/>
            <person name="Sakurai N."/>
            <person name="Takahashi Y."/>
            <person name="Watada M."/>
            <person name="Katoh T."/>
            <person name="Gotoh A."/>
            <person name="Gotoh Y."/>
            <person name="Taniguchi I."/>
            <person name="Nakamura K."/>
            <person name="Hayashi T."/>
            <person name="Katayama T."/>
            <person name="Uemura T."/>
            <person name="Hattori Y."/>
        </authorList>
    </citation>
    <scope>NUCLEOTIDE SEQUENCE [LARGE SCALE GENOMIC DNA]</scope>
    <source>
        <strain evidence="8 9">SB-73</strain>
    </source>
</reference>
<gene>
    <name evidence="8" type="ORF">DASB73_008200</name>
</gene>
<sequence>MWLEQQQQQNGKEEKQSLYNCGSEKTELAVDVDTSVSGSTNSPNVSKEAECTMEIPSNTSLNSATLAKQEDFRITPRLVICISFLLCCLLLSALDYTGTGNIMSTIAADLHGSASETEWIGNGYALTACVAQLPIAAFSDIFGRRNMLMLTLTFFIVGSIICATAPNMPAMIAGRVIQGIGGAGNLVLPEVVIADVIPLRLRGIFYGLGMLVWFIFSGIAPMIAGAFTEYATWRWFYYLNIILGGPLFLAVPYAIKLQPMEGTLKQRLSKVDSVGAILSITSMTSILIGLGRGDSIPGVTWNSWSVVVPLVLGFAGLAGTAVYEYLAKPPVPMFNVHVYGNLSAIICYLHNVLQGIVNLASIYFLPIFFQGSKNMGELASGAAILPLSFVGPPFGILAGWVINKTGHYQLMNVLFWGISTAGMGVMATVSEHKNVASLVCMQILASIGINALYNTLSITANATNPPQLWTDSTAMMSFCRSVGDAFGVAIGGAIFTSQMKSRLQKLTDQGVAVPDNVSIMSIVTDIRKVTSNAVRDDLIDALSGTMRYIFMIMTIFCAVGFVTSLVQKEYSLDEDFMTKQGIIEKNEDEDEEEAT</sequence>
<feature type="transmembrane region" description="Helical" evidence="6">
    <location>
        <begin position="381"/>
        <end position="402"/>
    </location>
</feature>
<evidence type="ECO:0000256" key="5">
    <source>
        <dbReference type="ARBA" id="ARBA00023136"/>
    </source>
</evidence>
<dbReference type="PROSITE" id="PS50850">
    <property type="entry name" value="MFS"/>
    <property type="match status" value="1"/>
</dbReference>
<dbReference type="InterPro" id="IPR036259">
    <property type="entry name" value="MFS_trans_sf"/>
</dbReference>
<evidence type="ECO:0000256" key="4">
    <source>
        <dbReference type="ARBA" id="ARBA00022989"/>
    </source>
</evidence>
<feature type="transmembrane region" description="Helical" evidence="6">
    <location>
        <begin position="408"/>
        <end position="428"/>
    </location>
</feature>
<evidence type="ECO:0000313" key="9">
    <source>
        <dbReference type="Proteomes" id="UP001362899"/>
    </source>
</evidence>
<organism evidence="8 9">
    <name type="scientific">Starmerella bacillaris</name>
    <name type="common">Yeast</name>
    <name type="synonym">Candida zemplinina</name>
    <dbReference type="NCBI Taxonomy" id="1247836"/>
    <lineage>
        <taxon>Eukaryota</taxon>
        <taxon>Fungi</taxon>
        <taxon>Dikarya</taxon>
        <taxon>Ascomycota</taxon>
        <taxon>Saccharomycotina</taxon>
        <taxon>Dipodascomycetes</taxon>
        <taxon>Dipodascales</taxon>
        <taxon>Trichomonascaceae</taxon>
        <taxon>Starmerella</taxon>
    </lineage>
</organism>
<comment type="similarity">
    <text evidence="2">Belongs to the major facilitator superfamily. TCR/Tet family.</text>
</comment>
<protein>
    <submittedName>
        <fullName evidence="8">Sge1 protein</fullName>
    </submittedName>
</protein>
<dbReference type="Pfam" id="PF07690">
    <property type="entry name" value="MFS_1"/>
    <property type="match status" value="1"/>
</dbReference>
<name>A0AAV5RF61_STABA</name>
<feature type="domain" description="Major facilitator superfamily (MFS) profile" evidence="7">
    <location>
        <begin position="81"/>
        <end position="572"/>
    </location>
</feature>
<dbReference type="EMBL" id="BTGC01000003">
    <property type="protein sequence ID" value="GMM49862.1"/>
    <property type="molecule type" value="Genomic_DNA"/>
</dbReference>